<dbReference type="GO" id="GO:0005509">
    <property type="term" value="F:calcium ion binding"/>
    <property type="evidence" value="ECO:0007669"/>
    <property type="project" value="InterPro"/>
</dbReference>
<evidence type="ECO:0000256" key="1">
    <source>
        <dbReference type="ARBA" id="ARBA00022837"/>
    </source>
</evidence>
<protein>
    <recommendedName>
        <fullName evidence="2">EF-hand domain-containing protein</fullName>
    </recommendedName>
</protein>
<gene>
    <name evidence="4" type="ORF">JXQ802_LOCUS5189</name>
    <name evidence="5" type="ORF">JXQ802_LOCUS5253</name>
    <name evidence="3" type="ORF">PYM288_LOCUS5110</name>
</gene>
<dbReference type="PROSITE" id="PS50222">
    <property type="entry name" value="EF_HAND_2"/>
    <property type="match status" value="2"/>
</dbReference>
<accession>A0A813U7W5</accession>
<feature type="domain" description="EF-hand" evidence="2">
    <location>
        <begin position="495"/>
        <end position="530"/>
    </location>
</feature>
<dbReference type="EMBL" id="CAJNOH010000049">
    <property type="protein sequence ID" value="CAF0811375.1"/>
    <property type="molecule type" value="Genomic_DNA"/>
</dbReference>
<evidence type="ECO:0000313" key="6">
    <source>
        <dbReference type="Proteomes" id="UP000663870"/>
    </source>
</evidence>
<dbReference type="EMBL" id="CAJNOL010000076">
    <property type="protein sequence ID" value="CAF0820821.1"/>
    <property type="molecule type" value="Genomic_DNA"/>
</dbReference>
<dbReference type="EMBL" id="CAJNOL010000077">
    <property type="protein sequence ID" value="CAF0822097.1"/>
    <property type="molecule type" value="Genomic_DNA"/>
</dbReference>
<organism evidence="5 6">
    <name type="scientific">Rotaria sordida</name>
    <dbReference type="NCBI Taxonomy" id="392033"/>
    <lineage>
        <taxon>Eukaryota</taxon>
        <taxon>Metazoa</taxon>
        <taxon>Spiralia</taxon>
        <taxon>Gnathifera</taxon>
        <taxon>Rotifera</taxon>
        <taxon>Eurotatoria</taxon>
        <taxon>Bdelloidea</taxon>
        <taxon>Philodinida</taxon>
        <taxon>Philodinidae</taxon>
        <taxon>Rotaria</taxon>
    </lineage>
</organism>
<evidence type="ECO:0000313" key="5">
    <source>
        <dbReference type="EMBL" id="CAF0822097.1"/>
    </source>
</evidence>
<evidence type="ECO:0000313" key="3">
    <source>
        <dbReference type="EMBL" id="CAF0811375.1"/>
    </source>
</evidence>
<comment type="caution">
    <text evidence="5">The sequence shown here is derived from an EMBL/GenBank/DDBJ whole genome shotgun (WGS) entry which is preliminary data.</text>
</comment>
<reference evidence="5" key="1">
    <citation type="submission" date="2021-02" db="EMBL/GenBank/DDBJ databases">
        <authorList>
            <person name="Nowell W R."/>
        </authorList>
    </citation>
    <scope>NUCLEOTIDE SEQUENCE</scope>
</reference>
<proteinExistence type="predicted"/>
<dbReference type="Proteomes" id="UP000663870">
    <property type="component" value="Unassembled WGS sequence"/>
</dbReference>
<keyword evidence="1" id="KW-0106">Calcium</keyword>
<dbReference type="InterPro" id="IPR011992">
    <property type="entry name" value="EF-hand-dom_pair"/>
</dbReference>
<dbReference type="InterPro" id="IPR002048">
    <property type="entry name" value="EF_hand_dom"/>
</dbReference>
<sequence>MADELFNQADTNKDQRLDLNEFRQLIARNLGFGSTNYGANAHSGGQYTTSSYESLPSAICSDVNIANSNYGAGAELIGTNINGIGTAGGESSYGSYGQSSYTSASGLDASGFDATALSGAGSYGFNANVSSGLGFGGFTASSSSDVGFSSETAGFSMPSTFETSTSQQQFQLGTGNTQGVYQDPNPQIIRRPAPGGGVTYTQNIRIRFLQPPPVPPPGPLIIKEVRPPQPPPPPPLRICQRAPPLPPPPPLVLRERPPVPPAPIASQTVIRRLPAVPVPPRSIIVERLPPLPPRPRDIIIERWIPYGAQAKRKTIVQRAAAAKEYPKPRNMIIQYEPAQVRVIRQFHRLGITQENPQLYVQRYGASLLDAHSLIQQARTAGVIEDISPPSNFATSGASLTSFNAGSGIETIGGGFGASASSFESFGYSGGSQQGGANLSGFESTQGVGLTQDFSSSLSSYETGSAAFQGGNMAFGGTGVSGYESYNASSGAIPINSMNEVAAAFQAADINKDGTLDVNEFRQFLSSHLVH</sequence>
<dbReference type="Pfam" id="PF13202">
    <property type="entry name" value="EF-hand_5"/>
    <property type="match status" value="2"/>
</dbReference>
<evidence type="ECO:0000259" key="2">
    <source>
        <dbReference type="PROSITE" id="PS50222"/>
    </source>
</evidence>
<dbReference type="Proteomes" id="UP000663854">
    <property type="component" value="Unassembled WGS sequence"/>
</dbReference>
<name>A0A813U7W5_9BILA</name>
<feature type="domain" description="EF-hand" evidence="2">
    <location>
        <begin position="1"/>
        <end position="32"/>
    </location>
</feature>
<dbReference type="InterPro" id="IPR018247">
    <property type="entry name" value="EF_Hand_1_Ca_BS"/>
</dbReference>
<dbReference type="AlphaFoldDB" id="A0A813U7W5"/>
<dbReference type="PROSITE" id="PS00018">
    <property type="entry name" value="EF_HAND_1"/>
    <property type="match status" value="2"/>
</dbReference>
<evidence type="ECO:0000313" key="4">
    <source>
        <dbReference type="EMBL" id="CAF0820821.1"/>
    </source>
</evidence>
<dbReference type="SUPFAM" id="SSF47473">
    <property type="entry name" value="EF-hand"/>
    <property type="match status" value="1"/>
</dbReference>
<dbReference type="SMART" id="SM00054">
    <property type="entry name" value="EFh"/>
    <property type="match status" value="2"/>
</dbReference>
<keyword evidence="6" id="KW-1185">Reference proteome</keyword>